<dbReference type="Gramene" id="TraesCS2A03G1081000.1">
    <property type="protein sequence ID" value="TraesCS2A03G1081000.1.CDS1"/>
    <property type="gene ID" value="TraesCS2A03G1081000"/>
</dbReference>
<accession>A0A3B6B660</accession>
<evidence type="ECO:0000313" key="2">
    <source>
        <dbReference type="EnsemblPlants" id="TraesCS2A02G457800.1.cds1"/>
    </source>
</evidence>
<dbReference type="Gramene" id="TraesWEE_scaffold_161864_01G000200.1">
    <property type="protein sequence ID" value="TraesWEE_scaffold_161864_01G000200.1"/>
    <property type="gene ID" value="TraesWEE_scaffold_161864_01G000200"/>
</dbReference>
<evidence type="ECO:0000313" key="3">
    <source>
        <dbReference type="Proteomes" id="UP000019116"/>
    </source>
</evidence>
<dbReference type="OMA" id="NGICCSR"/>
<dbReference type="Proteomes" id="UP000019116">
    <property type="component" value="Chromosome 2A"/>
</dbReference>
<sequence>MIRALITSQHPKINLTTLYTFLWCLWKARNDCLFCSKLCKPSQVYPSANAIIEATNLEDKNSAQQQESDKAQEQLQASTTTTHTHDCNNLTGNIIFCDAAWERRTDSELGHAGLGVIITMQDNRHLQRLHVSALSPPVSSPLQAEAYGLLLATKLAAGSEPSLLHRLLGVSFGGKVINGICCSRMLGEQTSPCRDPSLSIF</sequence>
<protein>
    <recommendedName>
        <fullName evidence="4">RNase H type-1 domain-containing protein</fullName>
    </recommendedName>
</protein>
<dbReference type="Gramene" id="TraesROB_scaffold_435725_01G000100.1">
    <property type="protein sequence ID" value="TraesROB_scaffold_435725_01G000100.1"/>
    <property type="gene ID" value="TraesROB_scaffold_435725_01G000100"/>
</dbReference>
<reference evidence="2" key="2">
    <citation type="submission" date="2018-10" db="UniProtKB">
        <authorList>
            <consortium name="EnsemblPlants"/>
        </authorList>
    </citation>
    <scope>IDENTIFICATION</scope>
</reference>
<feature type="region of interest" description="Disordered" evidence="1">
    <location>
        <begin position="59"/>
        <end position="81"/>
    </location>
</feature>
<dbReference type="EnsemblPlants" id="TraesCS2A02G457800.1">
    <property type="protein sequence ID" value="TraesCS2A02G457800.1.cds1"/>
    <property type="gene ID" value="TraesCS2A02G457800"/>
</dbReference>
<name>A0A3B6B660_WHEAT</name>
<keyword evidence="3" id="KW-1185">Reference proteome</keyword>
<evidence type="ECO:0008006" key="4">
    <source>
        <dbReference type="Google" id="ProtNLM"/>
    </source>
</evidence>
<evidence type="ECO:0000256" key="1">
    <source>
        <dbReference type="SAM" id="MobiDB-lite"/>
    </source>
</evidence>
<dbReference type="AlphaFoldDB" id="A0A3B6B660"/>
<organism evidence="2">
    <name type="scientific">Triticum aestivum</name>
    <name type="common">Wheat</name>
    <dbReference type="NCBI Taxonomy" id="4565"/>
    <lineage>
        <taxon>Eukaryota</taxon>
        <taxon>Viridiplantae</taxon>
        <taxon>Streptophyta</taxon>
        <taxon>Embryophyta</taxon>
        <taxon>Tracheophyta</taxon>
        <taxon>Spermatophyta</taxon>
        <taxon>Magnoliopsida</taxon>
        <taxon>Liliopsida</taxon>
        <taxon>Poales</taxon>
        <taxon>Poaceae</taxon>
        <taxon>BOP clade</taxon>
        <taxon>Pooideae</taxon>
        <taxon>Triticodae</taxon>
        <taxon>Triticeae</taxon>
        <taxon>Triticinae</taxon>
        <taxon>Triticum</taxon>
    </lineage>
</organism>
<feature type="compositionally biased region" description="Basic and acidic residues" evidence="1">
    <location>
        <begin position="59"/>
        <end position="72"/>
    </location>
</feature>
<proteinExistence type="predicted"/>
<reference evidence="2" key="1">
    <citation type="submission" date="2018-08" db="EMBL/GenBank/DDBJ databases">
        <authorList>
            <person name="Rossello M."/>
        </authorList>
    </citation>
    <scope>NUCLEOTIDE SEQUENCE [LARGE SCALE GENOMIC DNA]</scope>
    <source>
        <strain evidence="2">cv. Chinese Spring</strain>
    </source>
</reference>
<dbReference type="PANTHER" id="PTHR34146">
    <property type="entry name" value="POLYNUCLEOTIDYL TRANSFERASE, RIBONUCLEASE H-LIKE SUPERFAMILY PROTEIN-RELATED"/>
    <property type="match status" value="1"/>
</dbReference>
<dbReference type="Gramene" id="TraesCS2A02G457800.1">
    <property type="protein sequence ID" value="TraesCS2A02G457800.1.cds1"/>
    <property type="gene ID" value="TraesCS2A02G457800"/>
</dbReference>
<dbReference type="PANTHER" id="PTHR34146:SF8">
    <property type="entry name" value="RNASE H TYPE-1 DOMAIN-CONTAINING PROTEIN"/>
    <property type="match status" value="1"/>
</dbReference>